<dbReference type="RefSeq" id="XP_016444013.2">
    <property type="nucleotide sequence ID" value="XM_016588527.2"/>
</dbReference>
<comment type="similarity">
    <text evidence="1">Belongs to the UDP-glycosyltransferase family.</text>
</comment>
<dbReference type="OMA" id="TNNHERE"/>
<proteinExistence type="inferred from homology"/>
<accession>A0A1S3XVP6</accession>
<evidence type="ECO:0000256" key="2">
    <source>
        <dbReference type="ARBA" id="ARBA00022679"/>
    </source>
</evidence>
<dbReference type="Gene3D" id="3.40.50.2000">
    <property type="entry name" value="Glycogen Phosphorylase B"/>
    <property type="match status" value="2"/>
</dbReference>
<dbReference type="AlphaFoldDB" id="A0A1S3XVP6"/>
<dbReference type="PANTHER" id="PTHR48049:SF57">
    <property type="entry name" value="UDP-GLYCOSYLTRANSFERASE 91C1-LIKE"/>
    <property type="match status" value="1"/>
</dbReference>
<name>A0A1S3XVP6_TOBAC</name>
<dbReference type="GO" id="GO:0035251">
    <property type="term" value="F:UDP-glucosyltransferase activity"/>
    <property type="evidence" value="ECO:0000318"/>
    <property type="project" value="GO_Central"/>
</dbReference>
<dbReference type="CDD" id="cd03784">
    <property type="entry name" value="GT1_Gtf-like"/>
    <property type="match status" value="1"/>
</dbReference>
<protein>
    <submittedName>
        <fullName evidence="4">UDP-rhamnose:rhamnosyltransferase 1</fullName>
    </submittedName>
</protein>
<gene>
    <name evidence="4" type="primary">LOC107769318</name>
</gene>
<dbReference type="Proteomes" id="UP000790787">
    <property type="component" value="Chromosome 19"/>
</dbReference>
<dbReference type="Pfam" id="PF00201">
    <property type="entry name" value="UDPGT"/>
    <property type="match status" value="1"/>
</dbReference>
<dbReference type="SMR" id="A0A1S3XVP6"/>
<dbReference type="PANTHER" id="PTHR48049">
    <property type="entry name" value="GLYCOSYLTRANSFERASE"/>
    <property type="match status" value="1"/>
</dbReference>
<evidence type="ECO:0000313" key="3">
    <source>
        <dbReference type="Proteomes" id="UP000790787"/>
    </source>
</evidence>
<dbReference type="PaxDb" id="4097-A0A1S3XVP6"/>
<reference evidence="4" key="2">
    <citation type="submission" date="2025-08" db="UniProtKB">
        <authorList>
            <consortium name="RefSeq"/>
        </authorList>
    </citation>
    <scope>IDENTIFICATION</scope>
    <source>
        <tissue evidence="4">Leaf</tissue>
    </source>
</reference>
<dbReference type="SUPFAM" id="SSF53756">
    <property type="entry name" value="UDP-Glycosyltransferase/glycogen phosphorylase"/>
    <property type="match status" value="1"/>
</dbReference>
<evidence type="ECO:0000256" key="1">
    <source>
        <dbReference type="ARBA" id="ARBA00009995"/>
    </source>
</evidence>
<dbReference type="KEGG" id="nta:107769318"/>
<dbReference type="FunFam" id="3.40.50.2000:FF:000037">
    <property type="entry name" value="Glycosyltransferase"/>
    <property type="match status" value="1"/>
</dbReference>
<keyword evidence="2" id="KW-0808">Transferase</keyword>
<dbReference type="InterPro" id="IPR050481">
    <property type="entry name" value="UDP-glycosyltransf_plant"/>
</dbReference>
<organism evidence="3 4">
    <name type="scientific">Nicotiana tabacum</name>
    <name type="common">Common tobacco</name>
    <dbReference type="NCBI Taxonomy" id="4097"/>
    <lineage>
        <taxon>Eukaryota</taxon>
        <taxon>Viridiplantae</taxon>
        <taxon>Streptophyta</taxon>
        <taxon>Embryophyta</taxon>
        <taxon>Tracheophyta</taxon>
        <taxon>Spermatophyta</taxon>
        <taxon>Magnoliopsida</taxon>
        <taxon>eudicotyledons</taxon>
        <taxon>Gunneridae</taxon>
        <taxon>Pentapetalae</taxon>
        <taxon>asterids</taxon>
        <taxon>lamiids</taxon>
        <taxon>Solanales</taxon>
        <taxon>Solanaceae</taxon>
        <taxon>Nicotianoideae</taxon>
        <taxon>Nicotianeae</taxon>
        <taxon>Nicotiana</taxon>
    </lineage>
</organism>
<dbReference type="RefSeq" id="XP_016444013.1">
    <property type="nucleotide sequence ID" value="XM_016588527.1"/>
</dbReference>
<dbReference type="InterPro" id="IPR002213">
    <property type="entry name" value="UDP_glucos_trans"/>
</dbReference>
<dbReference type="GeneID" id="107769318"/>
<dbReference type="OrthoDB" id="5835829at2759"/>
<evidence type="ECO:0000313" key="4">
    <source>
        <dbReference type="RefSeq" id="XP_016444013.2"/>
    </source>
</evidence>
<keyword evidence="3" id="KW-1185">Reference proteome</keyword>
<sequence>MRTKMTYVVVLPCFGFGCLFPSTNSVNYDQSLKNIFKWLDQEKPGKNDVHVVMLPWSAFGHLIPFFNFSIALARVGGVHVSFISTPKNIKRLPKVPPNLTHLVKLVEFPLPTLDDKSLLPEDAEASVDLPLEKIQYLKAAYDLLQEPIKQFIADKKPDWIIVDFFQYWIVEIAEAYDIPMIHLSIFSAASRAFLIAARASGPIPESLTSPASEMLEFSSTLAYRSYEALELFSSSFVEDASGLSYAQRSAKILRTCRAMALRSCKEFEGDYLEAVHKLISKPTIPVGLLPPETSSLGGENFNGDQSWQRIFKWLNQQKAGSVLFVGFGSECKPSKEQVDEIAYGLELSRLPFIWILQKPSWSSDEVDPLPARFGLTTAEKGVVHIGWAPQKEILAHPCIGGTLTQAGLSSTVETLQHGHVLVALPFVYDQGLNARLLVEKGMAIEVERKEDNGSFTRKEIAKALTYAMVSEDGEELRARAREAAAIFGDRQLHDSYIATFVEYLKNKE</sequence>
<reference evidence="3" key="1">
    <citation type="journal article" date="2014" name="Nat. Commun.">
        <title>The tobacco genome sequence and its comparison with those of tomato and potato.</title>
        <authorList>
            <person name="Sierro N."/>
            <person name="Battey J.N."/>
            <person name="Ouadi S."/>
            <person name="Bakaher N."/>
            <person name="Bovet L."/>
            <person name="Willig A."/>
            <person name="Goepfert S."/>
            <person name="Peitsch M.C."/>
            <person name="Ivanov N.V."/>
        </authorList>
    </citation>
    <scope>NUCLEOTIDE SEQUENCE [LARGE SCALE GENOMIC DNA]</scope>
</reference>